<evidence type="ECO:0000313" key="14">
    <source>
        <dbReference type="EMBL" id="NKY48864.1"/>
    </source>
</evidence>
<keyword evidence="14" id="KW-0456">Lyase</keyword>
<dbReference type="NCBIfam" id="NF009520">
    <property type="entry name" value="PRK12881.1"/>
    <property type="match status" value="1"/>
</dbReference>
<dbReference type="GO" id="GO:0047456">
    <property type="term" value="F:2-methylisocitrate dehydratase activity"/>
    <property type="evidence" value="ECO:0007669"/>
    <property type="project" value="UniProtKB-EC"/>
</dbReference>
<dbReference type="InterPro" id="IPR001030">
    <property type="entry name" value="Acoase/IPM_deHydtase_lsu_aba"/>
</dbReference>
<dbReference type="Gene3D" id="3.20.19.10">
    <property type="entry name" value="Aconitase, domain 4"/>
    <property type="match status" value="1"/>
</dbReference>
<evidence type="ECO:0000256" key="1">
    <source>
        <dbReference type="ARBA" id="ARBA00000118"/>
    </source>
</evidence>
<sequence>MIADTFDAVRALPDGRTYFSLAAAEQAGAGPLRQLPYVTRVLVENVLRHENGRTATADHVRALAVRDASVSVPFFPQRVLLQDASGIPVLADMVTLAERAVELGRDADSVAPRRRMDLVVDHALELDSWSTPTAATANLEREYERHAERYRFLRWAQRRFSHLRVIPPGTGICHQLNLETLADVVTGTPLAGFDSVVGTDSHTTMINGLSVAGWGVGGIEATAAALGEPILLQVPQVIGVRLTGTPKPGVLAADVALTLTALLRDYGVVQRIVEFHGPALSILSVPDRATIANMAPEYGATMGYFPPDARTLDYLAGTARPHRPAAAYLSAQGMLDGDEPEYDDLIEFDLDTVERVVAGPSRPHQVRPISTLGSVDGAVDVGGPVDGAVVIASITSCTNTSNPRAITAAGLLARNASARGLAPAPWTKTSFTPGSHSTAELLSASGLQSHLDAFGFHIAGFGCGTCMGNSGPLPTEIAHQIRGRNIRVSAVLSGNRNFPGRIHPDVVDAYLVSPPLVVAFAIAGRTTIDLDAEPLGRGTDGEPVMLSDIWPSEHDIDCAIESADSPPHTATARRRQAQRLWEDIAFPDGDRYVWQPETGMIRRPPFSDSSLCQPIVAGDILAARPLLILGDDITTDHISPVSRILPASAAGAWLLRGGITAGELGSYSSRRLNHDVMLRGGFANPRLRNKLADRDGGWTRLLPDGPVMAVHDAAAQYQRRNIPAVVVAGRSYGAGSARDWAAKVTRLLGIRAVIAASFERIHRTNLAAMGILPIQCEGLHEVEADQYDIIGIDPERIRNAELTIVARFRGKIVHTASARTRIDSQTESEWLRAGGVLPRILETLDEGGKRHQESANVSDTIISEW</sequence>
<dbReference type="PRINTS" id="PR00415">
    <property type="entry name" value="ACONITASE"/>
</dbReference>
<dbReference type="PANTHER" id="PTHR11670">
    <property type="entry name" value="ACONITASE/IRON-RESPONSIVE ELEMENT FAMILY MEMBER"/>
    <property type="match status" value="1"/>
</dbReference>
<dbReference type="UniPathway" id="UPA00946"/>
<evidence type="ECO:0000256" key="9">
    <source>
        <dbReference type="ARBA" id="ARBA00030846"/>
    </source>
</evidence>
<dbReference type="NCBIfam" id="NF006757">
    <property type="entry name" value="PRK09277.1"/>
    <property type="match status" value="1"/>
</dbReference>
<dbReference type="Gene3D" id="3.30.499.10">
    <property type="entry name" value="Aconitase, domain 3"/>
    <property type="match status" value="2"/>
</dbReference>
<comment type="caution">
    <text evidence="14">The sequence shown here is derived from an EMBL/GenBank/DDBJ whole genome shotgun (WGS) entry which is preliminary data.</text>
</comment>
<keyword evidence="8" id="KW-0411">Iron-sulfur</keyword>
<feature type="domain" description="Aconitase/3-isopropylmalate dehydratase large subunit alpha/beta/alpha" evidence="12">
    <location>
        <begin position="69"/>
        <end position="524"/>
    </location>
</feature>
<keyword evidence="7" id="KW-0408">Iron</keyword>
<dbReference type="PROSITE" id="PS01244">
    <property type="entry name" value="ACONITASE_2"/>
    <property type="match status" value="1"/>
</dbReference>
<dbReference type="EC" id="4.2.1.99" evidence="5"/>
<dbReference type="Pfam" id="PF00694">
    <property type="entry name" value="Aconitase_C"/>
    <property type="match status" value="1"/>
</dbReference>
<dbReference type="InterPro" id="IPR000573">
    <property type="entry name" value="AconitaseA/IPMdHydase_ssu_swvl"/>
</dbReference>
<dbReference type="InterPro" id="IPR006249">
    <property type="entry name" value="Aconitase/IRP2"/>
</dbReference>
<evidence type="ECO:0000256" key="3">
    <source>
        <dbReference type="ARBA" id="ARBA00005026"/>
    </source>
</evidence>
<comment type="catalytic activity">
    <reaction evidence="1">
        <text>(2S,3R)-3-hydroxybutane-1,2,3-tricarboxylate = 2-methyl-cis-aconitate + H2O</text>
        <dbReference type="Rhea" id="RHEA:17941"/>
        <dbReference type="ChEBI" id="CHEBI:15377"/>
        <dbReference type="ChEBI" id="CHEBI:57429"/>
        <dbReference type="ChEBI" id="CHEBI:57872"/>
        <dbReference type="EC" id="4.2.1.99"/>
    </reaction>
</comment>
<evidence type="ECO:0000256" key="4">
    <source>
        <dbReference type="ARBA" id="ARBA00007185"/>
    </source>
</evidence>
<comment type="similarity">
    <text evidence="4">Belongs to the aconitase/IPM isomerase family.</text>
</comment>
<evidence type="ECO:0000313" key="15">
    <source>
        <dbReference type="Proteomes" id="UP000565711"/>
    </source>
</evidence>
<comment type="cofactor">
    <cofactor evidence="2">
        <name>[4Fe-4S] cluster</name>
        <dbReference type="ChEBI" id="CHEBI:49883"/>
    </cofactor>
</comment>
<accession>A0A846XSV7</accession>
<evidence type="ECO:0000256" key="10">
    <source>
        <dbReference type="ARBA" id="ARBA00031613"/>
    </source>
</evidence>
<dbReference type="EMBL" id="JAAXOP010000001">
    <property type="protein sequence ID" value="NKY48864.1"/>
    <property type="molecule type" value="Genomic_DNA"/>
</dbReference>
<dbReference type="Proteomes" id="UP000565711">
    <property type="component" value="Unassembled WGS sequence"/>
</dbReference>
<organism evidence="14 15">
    <name type="scientific">Nocardia vermiculata</name>
    <dbReference type="NCBI Taxonomy" id="257274"/>
    <lineage>
        <taxon>Bacteria</taxon>
        <taxon>Bacillati</taxon>
        <taxon>Actinomycetota</taxon>
        <taxon>Actinomycetes</taxon>
        <taxon>Mycobacteriales</taxon>
        <taxon>Nocardiaceae</taxon>
        <taxon>Nocardia</taxon>
    </lineage>
</organism>
<dbReference type="PROSITE" id="PS00450">
    <property type="entry name" value="ACONITASE_1"/>
    <property type="match status" value="1"/>
</dbReference>
<evidence type="ECO:0000259" key="12">
    <source>
        <dbReference type="Pfam" id="PF00330"/>
    </source>
</evidence>
<dbReference type="SUPFAM" id="SSF53732">
    <property type="entry name" value="Aconitase iron-sulfur domain"/>
    <property type="match status" value="1"/>
</dbReference>
<dbReference type="SUPFAM" id="SSF52016">
    <property type="entry name" value="LeuD/IlvD-like"/>
    <property type="match status" value="1"/>
</dbReference>
<comment type="pathway">
    <text evidence="3">Organic acid metabolism; propanoate degradation.</text>
</comment>
<dbReference type="GO" id="GO:0051536">
    <property type="term" value="F:iron-sulfur cluster binding"/>
    <property type="evidence" value="ECO:0007669"/>
    <property type="project" value="UniProtKB-KW"/>
</dbReference>
<dbReference type="InterPro" id="IPR018136">
    <property type="entry name" value="Aconitase_4Fe-4S_BS"/>
</dbReference>
<dbReference type="Pfam" id="PF00330">
    <property type="entry name" value="Aconitase"/>
    <property type="match status" value="1"/>
</dbReference>
<dbReference type="InterPro" id="IPR036008">
    <property type="entry name" value="Aconitase_4Fe-4S_dom"/>
</dbReference>
<name>A0A846XSV7_9NOCA</name>
<evidence type="ECO:0000256" key="6">
    <source>
        <dbReference type="ARBA" id="ARBA00022723"/>
    </source>
</evidence>
<dbReference type="UniPathway" id="UPA00223">
    <property type="reaction ID" value="UER00718"/>
</dbReference>
<evidence type="ECO:0000256" key="7">
    <source>
        <dbReference type="ARBA" id="ARBA00023004"/>
    </source>
</evidence>
<evidence type="ECO:0000256" key="8">
    <source>
        <dbReference type="ARBA" id="ARBA00023014"/>
    </source>
</evidence>
<dbReference type="InterPro" id="IPR015928">
    <property type="entry name" value="Aconitase/3IPM_dehydase_swvl"/>
</dbReference>
<evidence type="ECO:0000256" key="11">
    <source>
        <dbReference type="ARBA" id="ARBA00033025"/>
    </source>
</evidence>
<protein>
    <recommendedName>
        <fullName evidence="5">2-methylisocitrate dehydratase</fullName>
        <ecNumber evidence="5">4.2.1.99</ecNumber>
    </recommendedName>
    <alternativeName>
        <fullName evidence="10">(2R,3S)-2-methylisocitrate dehydratase</fullName>
    </alternativeName>
    <alternativeName>
        <fullName evidence="9">(2S,3R)-3-hydroxybutane-1,2,3-tricarboxylate dehydratase</fullName>
    </alternativeName>
    <alternativeName>
        <fullName evidence="11">Probable 2-methyl-cis-aconitate hydratase</fullName>
    </alternativeName>
</protein>
<evidence type="ECO:0000259" key="13">
    <source>
        <dbReference type="Pfam" id="PF00694"/>
    </source>
</evidence>
<proteinExistence type="inferred from homology"/>
<dbReference type="AlphaFoldDB" id="A0A846XSV7"/>
<dbReference type="GO" id="GO:0006099">
    <property type="term" value="P:tricarboxylic acid cycle"/>
    <property type="evidence" value="ECO:0007669"/>
    <property type="project" value="UniProtKB-UniPathway"/>
</dbReference>
<dbReference type="InterPro" id="IPR015931">
    <property type="entry name" value="Acnase/IPM_dHydase_lsu_aba_1/3"/>
</dbReference>
<reference evidence="14 15" key="1">
    <citation type="submission" date="2020-04" db="EMBL/GenBank/DDBJ databases">
        <title>MicrobeNet Type strains.</title>
        <authorList>
            <person name="Nicholson A.C."/>
        </authorList>
    </citation>
    <scope>NUCLEOTIDE SEQUENCE [LARGE SCALE GENOMIC DNA]</scope>
    <source>
        <strain evidence="14 15">JCM 12354</strain>
    </source>
</reference>
<gene>
    <name evidence="14" type="primary">acnA</name>
    <name evidence="14" type="ORF">HGA08_01400</name>
</gene>
<evidence type="ECO:0000256" key="2">
    <source>
        <dbReference type="ARBA" id="ARBA00001966"/>
    </source>
</evidence>
<keyword evidence="15" id="KW-1185">Reference proteome</keyword>
<dbReference type="GO" id="GO:0046872">
    <property type="term" value="F:metal ion binding"/>
    <property type="evidence" value="ECO:0007669"/>
    <property type="project" value="UniProtKB-KW"/>
</dbReference>
<evidence type="ECO:0000256" key="5">
    <source>
        <dbReference type="ARBA" id="ARBA00013250"/>
    </source>
</evidence>
<feature type="domain" description="Aconitase A/isopropylmalate dehydratase small subunit swivel" evidence="13">
    <location>
        <begin position="658"/>
        <end position="776"/>
    </location>
</feature>
<keyword evidence="6" id="KW-0479">Metal-binding</keyword>